<dbReference type="AlphaFoldDB" id="A0A2K6GHU4"/>
<dbReference type="InterPro" id="IPR050098">
    <property type="entry name" value="TFPI/VKTCI-like"/>
</dbReference>
<dbReference type="GO" id="GO:0005615">
    <property type="term" value="C:extracellular space"/>
    <property type="evidence" value="ECO:0007669"/>
    <property type="project" value="TreeGrafter"/>
</dbReference>
<evidence type="ECO:0000259" key="3">
    <source>
        <dbReference type="PROSITE" id="PS50279"/>
    </source>
</evidence>
<dbReference type="Ensembl" id="ENSPCOT00000036506.1">
    <property type="protein sequence ID" value="ENSPCOP00000025808.1"/>
    <property type="gene ID" value="ENSPCOG00000025172.1"/>
</dbReference>
<dbReference type="STRING" id="379532.ENSPCOP00000025808"/>
<feature type="chain" id="PRO_5014318665" evidence="2">
    <location>
        <begin position="26"/>
        <end position="87"/>
    </location>
</feature>
<keyword evidence="2" id="KW-0732">Signal</keyword>
<evidence type="ECO:0000256" key="2">
    <source>
        <dbReference type="SAM" id="SignalP"/>
    </source>
</evidence>
<dbReference type="GO" id="GO:0004867">
    <property type="term" value="F:serine-type endopeptidase inhibitor activity"/>
    <property type="evidence" value="ECO:0007669"/>
    <property type="project" value="InterPro"/>
</dbReference>
<feature type="signal peptide" evidence="2">
    <location>
        <begin position="1"/>
        <end position="25"/>
    </location>
</feature>
<dbReference type="SUPFAM" id="SSF57362">
    <property type="entry name" value="BPTI-like"/>
    <property type="match status" value="1"/>
</dbReference>
<keyword evidence="5" id="KW-1185">Reference proteome</keyword>
<dbReference type="Proteomes" id="UP000233160">
    <property type="component" value="Unassembled WGS sequence"/>
</dbReference>
<evidence type="ECO:0000256" key="1">
    <source>
        <dbReference type="ARBA" id="ARBA00023157"/>
    </source>
</evidence>
<protein>
    <submittedName>
        <fullName evidence="4">Serine peptidase inhibitor, Kunitz type 3</fullName>
    </submittedName>
</protein>
<dbReference type="PANTHER" id="PTHR10083">
    <property type="entry name" value="KUNITZ-TYPE PROTEASE INHIBITOR-RELATED"/>
    <property type="match status" value="1"/>
</dbReference>
<dbReference type="InterPro" id="IPR036880">
    <property type="entry name" value="Kunitz_BPTI_sf"/>
</dbReference>
<evidence type="ECO:0000313" key="5">
    <source>
        <dbReference type="Proteomes" id="UP000233160"/>
    </source>
</evidence>
<dbReference type="InterPro" id="IPR002223">
    <property type="entry name" value="Kunitz_BPTI"/>
</dbReference>
<feature type="domain" description="BPTI/Kunitz inhibitor" evidence="3">
    <location>
        <begin position="36"/>
        <end position="84"/>
    </location>
</feature>
<dbReference type="Gene3D" id="4.10.410.10">
    <property type="entry name" value="Pancreatic trypsin inhibitor Kunitz domain"/>
    <property type="match status" value="1"/>
</dbReference>
<accession>A0A2K6GHU4</accession>
<keyword evidence="1" id="KW-1015">Disulfide bond</keyword>
<dbReference type="GeneTree" id="ENSGT00940000163688"/>
<dbReference type="OMA" id="CERTRHR"/>
<evidence type="ECO:0000313" key="4">
    <source>
        <dbReference type="Ensembl" id="ENSPCOP00000025808.1"/>
    </source>
</evidence>
<sequence length="87" mass="9957">MRLQAPPPFLLILTLCWELPSELEQDPSKILLPGVCCLPAGKDICQASFQWFYNLKPHQYEMFFYGGCRGNSNNFLKKGCEKVCKVI</sequence>
<dbReference type="SMART" id="SM00131">
    <property type="entry name" value="KU"/>
    <property type="match status" value="1"/>
</dbReference>
<dbReference type="Pfam" id="PF00014">
    <property type="entry name" value="Kunitz_BPTI"/>
    <property type="match status" value="1"/>
</dbReference>
<dbReference type="PROSITE" id="PS50279">
    <property type="entry name" value="BPTI_KUNITZ_2"/>
    <property type="match status" value="1"/>
</dbReference>
<reference evidence="4" key="1">
    <citation type="submission" date="2025-08" db="UniProtKB">
        <authorList>
            <consortium name="Ensembl"/>
        </authorList>
    </citation>
    <scope>IDENTIFICATION</scope>
</reference>
<organism evidence="4 5">
    <name type="scientific">Propithecus coquereli</name>
    <name type="common">Coquerel's sifaka</name>
    <name type="synonym">Propithecus verreauxi coquereli</name>
    <dbReference type="NCBI Taxonomy" id="379532"/>
    <lineage>
        <taxon>Eukaryota</taxon>
        <taxon>Metazoa</taxon>
        <taxon>Chordata</taxon>
        <taxon>Craniata</taxon>
        <taxon>Vertebrata</taxon>
        <taxon>Euteleostomi</taxon>
        <taxon>Mammalia</taxon>
        <taxon>Eutheria</taxon>
        <taxon>Euarchontoglires</taxon>
        <taxon>Primates</taxon>
        <taxon>Strepsirrhini</taxon>
        <taxon>Lemuriformes</taxon>
        <taxon>Indriidae</taxon>
        <taxon>Propithecus</taxon>
    </lineage>
</organism>
<gene>
    <name evidence="4" type="primary">SPINT3</name>
</gene>
<reference evidence="4" key="2">
    <citation type="submission" date="2025-09" db="UniProtKB">
        <authorList>
            <consortium name="Ensembl"/>
        </authorList>
    </citation>
    <scope>IDENTIFICATION</scope>
</reference>
<proteinExistence type="predicted"/>
<name>A0A2K6GHU4_PROCO</name>
<dbReference type="PANTHER" id="PTHR10083:SF374">
    <property type="entry name" value="BPTI_KUNITZ INHIBITOR DOMAIN-CONTAINING PROTEIN"/>
    <property type="match status" value="1"/>
</dbReference>